<proteinExistence type="predicted"/>
<keyword evidence="1" id="KW-0391">Immunity</keyword>
<keyword evidence="2" id="KW-1064">Adaptive immunity</keyword>
<sequence>MHCVIPVVLGDRLCSYPCYFWGDVQMLGSSAGGGKYPQGWVPSREVPILRSPVSRAGGWCSSQMALRGPSPQLSAYLTCLGTKRKTCPVVITTNSGTVVPTQGWAPGRGWSVGLRKPPYPRSLCWNIPVCHSEMYSLKTWQISAYEKPKTRMKCQCHGSAMEPELPGSSGAIVLTQTPLSLSVSPGDPASVSCRSSQSLLHSNGYSYLNWYQQKPGQSLKLLIYYATNRATGVPDRFSGSGSGTDFTLKISRVEAEDAGVYYCQQSIQTRSTVIQPLTPTLLLGPQLHTCVCCLGSRGTDALSLCKRK</sequence>
<dbReference type="AlphaFoldDB" id="A0A8D1L2W9"/>
<dbReference type="SMART" id="SM00406">
    <property type="entry name" value="IGv"/>
    <property type="match status" value="1"/>
</dbReference>
<dbReference type="InterPro" id="IPR050150">
    <property type="entry name" value="IgV_Light_Chain"/>
</dbReference>
<dbReference type="Gene3D" id="2.60.40.10">
    <property type="entry name" value="Immunoglobulins"/>
    <property type="match status" value="1"/>
</dbReference>
<dbReference type="Proteomes" id="UP000694728">
    <property type="component" value="Unplaced"/>
</dbReference>
<dbReference type="Pfam" id="PF07686">
    <property type="entry name" value="V-set"/>
    <property type="match status" value="1"/>
</dbReference>
<evidence type="ECO:0000256" key="2">
    <source>
        <dbReference type="ARBA" id="ARBA00043265"/>
    </source>
</evidence>
<evidence type="ECO:0000256" key="1">
    <source>
        <dbReference type="ARBA" id="ARBA00022859"/>
    </source>
</evidence>
<dbReference type="CDD" id="cd04980">
    <property type="entry name" value="IgV_L_kappa"/>
    <property type="match status" value="1"/>
</dbReference>
<dbReference type="FunFam" id="2.60.40.10:FF:000365">
    <property type="entry name" value="If kappa light chain"/>
    <property type="match status" value="1"/>
</dbReference>
<dbReference type="InterPro" id="IPR013783">
    <property type="entry name" value="Ig-like_fold"/>
</dbReference>
<dbReference type="InterPro" id="IPR036179">
    <property type="entry name" value="Ig-like_dom_sf"/>
</dbReference>
<dbReference type="InterPro" id="IPR007110">
    <property type="entry name" value="Ig-like_dom"/>
</dbReference>
<dbReference type="InterPro" id="IPR013106">
    <property type="entry name" value="Ig_V-set"/>
</dbReference>
<dbReference type="InterPro" id="IPR003599">
    <property type="entry name" value="Ig_sub"/>
</dbReference>
<dbReference type="SMART" id="SM00409">
    <property type="entry name" value="IG"/>
    <property type="match status" value="1"/>
</dbReference>
<evidence type="ECO:0000313" key="4">
    <source>
        <dbReference type="Ensembl" id="ENSSSCP00045030400.1"/>
    </source>
</evidence>
<feature type="domain" description="Ig-like" evidence="3">
    <location>
        <begin position="163"/>
        <end position="274"/>
    </location>
</feature>
<evidence type="ECO:0000313" key="5">
    <source>
        <dbReference type="Proteomes" id="UP000694728"/>
    </source>
</evidence>
<name>A0A8D1L2W9_PIG</name>
<dbReference type="GO" id="GO:0005886">
    <property type="term" value="C:plasma membrane"/>
    <property type="evidence" value="ECO:0007669"/>
    <property type="project" value="UniProtKB-ARBA"/>
</dbReference>
<reference evidence="4" key="1">
    <citation type="submission" date="2025-08" db="UniProtKB">
        <authorList>
            <consortium name="Ensembl"/>
        </authorList>
    </citation>
    <scope>IDENTIFICATION</scope>
</reference>
<dbReference type="PROSITE" id="PS50835">
    <property type="entry name" value="IG_LIKE"/>
    <property type="match status" value="1"/>
</dbReference>
<accession>A0A8D1L2W9</accession>
<evidence type="ECO:0000259" key="3">
    <source>
        <dbReference type="PROSITE" id="PS50835"/>
    </source>
</evidence>
<dbReference type="GO" id="GO:0019814">
    <property type="term" value="C:immunoglobulin complex"/>
    <property type="evidence" value="ECO:0007669"/>
    <property type="project" value="UniProtKB-KW"/>
</dbReference>
<dbReference type="GO" id="GO:0002376">
    <property type="term" value="P:immune system process"/>
    <property type="evidence" value="ECO:0007669"/>
    <property type="project" value="UniProtKB-KW"/>
</dbReference>
<dbReference type="Ensembl" id="ENSSSCT00045043774.1">
    <property type="protein sequence ID" value="ENSSSCP00045030400.1"/>
    <property type="gene ID" value="ENSSSCG00045025698.1"/>
</dbReference>
<dbReference type="SUPFAM" id="SSF48726">
    <property type="entry name" value="Immunoglobulin"/>
    <property type="match status" value="1"/>
</dbReference>
<dbReference type="GO" id="GO:0005576">
    <property type="term" value="C:extracellular region"/>
    <property type="evidence" value="ECO:0007669"/>
    <property type="project" value="UniProtKB-ARBA"/>
</dbReference>
<dbReference type="PANTHER" id="PTHR23267">
    <property type="entry name" value="IMMUNOGLOBULIN LIGHT CHAIN"/>
    <property type="match status" value="1"/>
</dbReference>
<keyword evidence="2" id="KW-1280">Immunoglobulin</keyword>
<protein>
    <recommendedName>
        <fullName evidence="3">Ig-like domain-containing protein</fullName>
    </recommendedName>
</protein>
<organism evidence="4 5">
    <name type="scientific">Sus scrofa</name>
    <name type="common">Pig</name>
    <dbReference type="NCBI Taxonomy" id="9823"/>
    <lineage>
        <taxon>Eukaryota</taxon>
        <taxon>Metazoa</taxon>
        <taxon>Chordata</taxon>
        <taxon>Craniata</taxon>
        <taxon>Vertebrata</taxon>
        <taxon>Euteleostomi</taxon>
        <taxon>Mammalia</taxon>
        <taxon>Eutheria</taxon>
        <taxon>Laurasiatheria</taxon>
        <taxon>Artiodactyla</taxon>
        <taxon>Suina</taxon>
        <taxon>Suidae</taxon>
        <taxon>Sus</taxon>
    </lineage>
</organism>